<reference evidence="2" key="1">
    <citation type="submission" date="2023-02" db="EMBL/GenBank/DDBJ databases">
        <title>Identification and recombinant expression of a fungal hydrolase from Papiliotrema laurentii that hydrolyzes apple cutin and clears colloidal polyester polyurethane.</title>
        <authorList>
            <consortium name="DOE Joint Genome Institute"/>
            <person name="Roman V.A."/>
            <person name="Bojanowski C."/>
            <person name="Crable B.R."/>
            <person name="Wagner D.N."/>
            <person name="Hung C.S."/>
            <person name="Nadeau L.J."/>
            <person name="Schratz L."/>
            <person name="Haridas S."/>
            <person name="Pangilinan J."/>
            <person name="Lipzen A."/>
            <person name="Na H."/>
            <person name="Yan M."/>
            <person name="Ng V."/>
            <person name="Grigoriev I.V."/>
            <person name="Spatafora J.W."/>
            <person name="Barlow D."/>
            <person name="Biffinger J."/>
            <person name="Kelley-Loughnane N."/>
            <person name="Varaljay V.A."/>
            <person name="Crookes-Goodson W.J."/>
        </authorList>
    </citation>
    <scope>NUCLEOTIDE SEQUENCE</scope>
    <source>
        <strain evidence="2">5307AH</strain>
    </source>
</reference>
<organism evidence="2 3">
    <name type="scientific">Papiliotrema laurentii</name>
    <name type="common">Cryptococcus laurentii</name>
    <dbReference type="NCBI Taxonomy" id="5418"/>
    <lineage>
        <taxon>Eukaryota</taxon>
        <taxon>Fungi</taxon>
        <taxon>Dikarya</taxon>
        <taxon>Basidiomycota</taxon>
        <taxon>Agaricomycotina</taxon>
        <taxon>Tremellomycetes</taxon>
        <taxon>Tremellales</taxon>
        <taxon>Rhynchogastremaceae</taxon>
        <taxon>Papiliotrema</taxon>
    </lineage>
</organism>
<feature type="region of interest" description="Disordered" evidence="1">
    <location>
        <begin position="144"/>
        <end position="201"/>
    </location>
</feature>
<dbReference type="EMBL" id="JAODAN010000004">
    <property type="protein sequence ID" value="KAK1924862.1"/>
    <property type="molecule type" value="Genomic_DNA"/>
</dbReference>
<evidence type="ECO:0000313" key="3">
    <source>
        <dbReference type="Proteomes" id="UP001182556"/>
    </source>
</evidence>
<protein>
    <submittedName>
        <fullName evidence="2">Uncharacterized protein</fullName>
    </submittedName>
</protein>
<evidence type="ECO:0000313" key="2">
    <source>
        <dbReference type="EMBL" id="KAK1924862.1"/>
    </source>
</evidence>
<feature type="compositionally biased region" description="Low complexity" evidence="1">
    <location>
        <begin position="144"/>
        <end position="165"/>
    </location>
</feature>
<dbReference type="Proteomes" id="UP001182556">
    <property type="component" value="Unassembled WGS sequence"/>
</dbReference>
<sequence length="201" mass="21908">MSDSQESNSSKEYVIIALAWTPGVSSHSGLDRPSGTHVGLSFDNNRDTREQLEPASFAEDVMKKLRKSIPGRDYCTDDELARAIQAVSVMHHKRVKRVYGYIWQFDDLPDQKQDFKTVDNQLAYSYISWQAIRSPSAAASVAESAPESSAVNVTAGTSTDTSGTGYNPPVVISAEEAPEEEAPEDGVEDWDGSTVCASDPE</sequence>
<name>A0AAD9L6T3_PAPLA</name>
<dbReference type="AlphaFoldDB" id="A0AAD9L6T3"/>
<keyword evidence="3" id="KW-1185">Reference proteome</keyword>
<accession>A0AAD9L6T3</accession>
<gene>
    <name evidence="2" type="ORF">DB88DRAFT_487111</name>
</gene>
<evidence type="ECO:0000256" key="1">
    <source>
        <dbReference type="SAM" id="MobiDB-lite"/>
    </source>
</evidence>
<feature type="compositionally biased region" description="Acidic residues" evidence="1">
    <location>
        <begin position="176"/>
        <end position="191"/>
    </location>
</feature>
<proteinExistence type="predicted"/>
<comment type="caution">
    <text evidence="2">The sequence shown here is derived from an EMBL/GenBank/DDBJ whole genome shotgun (WGS) entry which is preliminary data.</text>
</comment>